<dbReference type="eggNOG" id="COG4775">
    <property type="taxonomic scope" value="Bacteria"/>
</dbReference>
<evidence type="ECO:0000313" key="8">
    <source>
        <dbReference type="Proteomes" id="UP000002366"/>
    </source>
</evidence>
<evidence type="ECO:0000256" key="2">
    <source>
        <dbReference type="ARBA" id="ARBA00022963"/>
    </source>
</evidence>
<feature type="active site" description="Proton acceptor" evidence="4">
    <location>
        <position position="209"/>
    </location>
</feature>
<dbReference type="STRING" id="572547.Amico_0278"/>
<evidence type="ECO:0000256" key="4">
    <source>
        <dbReference type="PROSITE-ProRule" id="PRU01161"/>
    </source>
</evidence>
<dbReference type="HOGENOM" id="CLU_014750_1_0_0"/>
<keyword evidence="8" id="KW-1185">Reference proteome</keyword>
<protein>
    <submittedName>
        <fullName evidence="7">Patatin</fullName>
    </submittedName>
</protein>
<dbReference type="EMBL" id="CP001997">
    <property type="protein sequence ID" value="ADE56423.1"/>
    <property type="molecule type" value="Genomic_DNA"/>
</dbReference>
<reference evidence="7 8" key="1">
    <citation type="journal article" date="2010" name="Stand. Genomic Sci.">
        <title>Complete genome sequence of Aminobacterium colombiense type strain (ALA-1).</title>
        <authorList>
            <person name="Chertkov O."/>
            <person name="Sikorski J."/>
            <person name="Brambilla E."/>
            <person name="Lapidus A."/>
            <person name="Copeland A."/>
            <person name="Glavina Del Rio T."/>
            <person name="Nolan M."/>
            <person name="Lucas S."/>
            <person name="Tice H."/>
            <person name="Cheng J.F."/>
            <person name="Han C."/>
            <person name="Detter J.C."/>
            <person name="Bruce D."/>
            <person name="Tapia R."/>
            <person name="Goodwin L."/>
            <person name="Pitluck S."/>
            <person name="Liolios K."/>
            <person name="Ivanova N."/>
            <person name="Mavromatis K."/>
            <person name="Ovchinnikova G."/>
            <person name="Pati A."/>
            <person name="Chen A."/>
            <person name="Palaniappan K."/>
            <person name="Land M."/>
            <person name="Hauser L."/>
            <person name="Chang Y.J."/>
            <person name="Jeffries C.D."/>
            <person name="Spring S."/>
            <person name="Rohde M."/>
            <person name="Goker M."/>
            <person name="Bristow J."/>
            <person name="Eisen J.A."/>
            <person name="Markowitz V."/>
            <person name="Hugenholtz P."/>
            <person name="Kyrpides N.C."/>
            <person name="Klenk H.P."/>
        </authorList>
    </citation>
    <scope>NUCLEOTIDE SEQUENCE [LARGE SCALE GENOMIC DNA]</scope>
    <source>
        <strain evidence="8">DSM 12261 / ALA-1</strain>
    </source>
</reference>
<accession>D5ECZ1</accession>
<dbReference type="GO" id="GO:0016042">
    <property type="term" value="P:lipid catabolic process"/>
    <property type="evidence" value="ECO:0007669"/>
    <property type="project" value="UniProtKB-UniRule"/>
</dbReference>
<dbReference type="Gene3D" id="3.40.1090.10">
    <property type="entry name" value="Cytosolic phospholipase A2 catalytic domain"/>
    <property type="match status" value="2"/>
</dbReference>
<dbReference type="RefSeq" id="WP_013047689.1">
    <property type="nucleotide sequence ID" value="NC_014011.1"/>
</dbReference>
<dbReference type="PANTHER" id="PTHR14226:SF76">
    <property type="entry name" value="NTE FAMILY PROTEIN RSSA"/>
    <property type="match status" value="1"/>
</dbReference>
<sequence length="696" mass="76780">MLNFRRLWAGLVLLVCFWGNGSAWAAASHGGIVLALSGGGTKGLAHIGVLQVLEEYNIPVAGIVGTSMGAIIGGLASSGYKGIELEEAVNNIDLGSLLSERASPMFLPLGEREGDAVPWISIIHGRGASGSLGGFSGVKLLEKFAQMASRVQIVHFNELPIPFAAVATDLETGKKVVLTNGSLASAMRASMAIPGLFEPWAVGGRLLVDGGLVSNLPVKTAKELFPGYPIIAVNVTKTLKSREDLRTVVDVIDQSITVLTQQNVETEERDADLLLVPDVGKMPLFDASRSEEVIEAGREVAMAHLKEIQQLSEGAPLPLYHKKESPEIVTDVCLEGLPDTECRDFREKYRSWIGKPVNTLNVMKASKEISKRIDVLAVDYRLEEKDAGTAIIFTAQRRPLSEFRIGGYTTNLHPYRWLFINSIYRDIYNEGDSIKLNLKVGKQWAADLGYLSSPEVSRAWELHLSGQKWEVTPGNSSEKSWERYSAGVVRHFTLGKMQGGAGLGFENVHSGGMDENALGPTFYVAYNTLDDLLDPTRGSSVKIALWWPDYDELLYRVNVFHAMSLSENWRLYLRGGYAEGDVTEASHAVYLGAAEELYSYANYPIEAERMAWFNLALRRIFLRSWWGNLSAEFFGGAGWAYDDRGERADSVWETGISLSAPGRFFDGRLMFLYNDRNDFKVGFFIGKPIWGHHPLP</sequence>
<feature type="domain" description="PNPLA" evidence="6">
    <location>
        <begin position="34"/>
        <end position="222"/>
    </location>
</feature>
<dbReference type="GO" id="GO:0016787">
    <property type="term" value="F:hydrolase activity"/>
    <property type="evidence" value="ECO:0007669"/>
    <property type="project" value="UniProtKB-UniRule"/>
</dbReference>
<dbReference type="Pfam" id="PF01734">
    <property type="entry name" value="Patatin"/>
    <property type="match status" value="1"/>
</dbReference>
<dbReference type="KEGG" id="aco:Amico_0278"/>
<dbReference type="AlphaFoldDB" id="D5ECZ1"/>
<dbReference type="InterPro" id="IPR002641">
    <property type="entry name" value="PNPLA_dom"/>
</dbReference>
<evidence type="ECO:0000256" key="3">
    <source>
        <dbReference type="ARBA" id="ARBA00023098"/>
    </source>
</evidence>
<evidence type="ECO:0000256" key="1">
    <source>
        <dbReference type="ARBA" id="ARBA00022801"/>
    </source>
</evidence>
<evidence type="ECO:0000313" key="7">
    <source>
        <dbReference type="EMBL" id="ADE56423.1"/>
    </source>
</evidence>
<evidence type="ECO:0000259" key="6">
    <source>
        <dbReference type="PROSITE" id="PS51635"/>
    </source>
</evidence>
<dbReference type="Gene3D" id="2.40.160.50">
    <property type="entry name" value="membrane protein fhac: a member of the omp85/tpsb transporter family"/>
    <property type="match status" value="1"/>
</dbReference>
<dbReference type="InterPro" id="IPR016035">
    <property type="entry name" value="Acyl_Trfase/lysoPLipase"/>
</dbReference>
<feature type="chain" id="PRO_5003071445" evidence="5">
    <location>
        <begin position="26"/>
        <end position="696"/>
    </location>
</feature>
<gene>
    <name evidence="7" type="ordered locus">Amico_0278</name>
</gene>
<feature type="active site" description="Nucleophile" evidence="4">
    <location>
        <position position="67"/>
    </location>
</feature>
<dbReference type="PANTHER" id="PTHR14226">
    <property type="entry name" value="NEUROPATHY TARGET ESTERASE/SWISS CHEESE D.MELANOGASTER"/>
    <property type="match status" value="1"/>
</dbReference>
<evidence type="ECO:0000256" key="5">
    <source>
        <dbReference type="SAM" id="SignalP"/>
    </source>
</evidence>
<dbReference type="Proteomes" id="UP000002366">
    <property type="component" value="Chromosome"/>
</dbReference>
<keyword evidence="2 4" id="KW-0442">Lipid degradation</keyword>
<dbReference type="eggNOG" id="COG1752">
    <property type="taxonomic scope" value="Bacteria"/>
</dbReference>
<feature type="short sequence motif" description="GXSXG" evidence="4">
    <location>
        <begin position="65"/>
        <end position="69"/>
    </location>
</feature>
<name>D5ECZ1_AMICL</name>
<keyword evidence="3 4" id="KW-0443">Lipid metabolism</keyword>
<dbReference type="PROSITE" id="PS51635">
    <property type="entry name" value="PNPLA"/>
    <property type="match status" value="1"/>
</dbReference>
<dbReference type="CDD" id="cd07205">
    <property type="entry name" value="Pat_PNPLA6_PNPLA7_NTE1_like"/>
    <property type="match status" value="1"/>
</dbReference>
<feature type="signal peptide" evidence="5">
    <location>
        <begin position="1"/>
        <end position="25"/>
    </location>
</feature>
<dbReference type="SUPFAM" id="SSF52151">
    <property type="entry name" value="FabD/lysophospholipase-like"/>
    <property type="match status" value="1"/>
</dbReference>
<dbReference type="InterPro" id="IPR050301">
    <property type="entry name" value="NTE"/>
</dbReference>
<keyword evidence="1 4" id="KW-0378">Hydrolase</keyword>
<feature type="short sequence motif" description="GXGXXG" evidence="4">
    <location>
        <begin position="38"/>
        <end position="43"/>
    </location>
</feature>
<feature type="short sequence motif" description="DGA/G" evidence="4">
    <location>
        <begin position="209"/>
        <end position="211"/>
    </location>
</feature>
<organism evidence="7 8">
    <name type="scientific">Aminobacterium colombiense (strain DSM 12261 / ALA-1)</name>
    <dbReference type="NCBI Taxonomy" id="572547"/>
    <lineage>
        <taxon>Bacteria</taxon>
        <taxon>Thermotogati</taxon>
        <taxon>Synergistota</taxon>
        <taxon>Synergistia</taxon>
        <taxon>Synergistales</taxon>
        <taxon>Aminobacteriaceae</taxon>
        <taxon>Aminobacterium</taxon>
    </lineage>
</organism>
<proteinExistence type="predicted"/>
<keyword evidence="5" id="KW-0732">Signal</keyword>
<dbReference type="OrthoDB" id="9770965at2"/>